<protein>
    <submittedName>
        <fullName evidence="16">Outer membrane receptor protein involved in Fe transport</fullName>
    </submittedName>
</protein>
<evidence type="ECO:0000256" key="7">
    <source>
        <dbReference type="ARBA" id="ARBA00023065"/>
    </source>
</evidence>
<dbReference type="InParanoid" id="A0A4R6QG20"/>
<evidence type="ECO:0000256" key="11">
    <source>
        <dbReference type="PROSITE-ProRule" id="PRU01360"/>
    </source>
</evidence>
<keyword evidence="10 11" id="KW-0998">Cell outer membrane</keyword>
<keyword evidence="4" id="KW-0410">Iron transport</keyword>
<keyword evidence="6" id="KW-0408">Iron</keyword>
<comment type="subcellular location">
    <subcellularLocation>
        <location evidence="1 11">Cell outer membrane</location>
        <topology evidence="1 11">Multi-pass membrane protein</topology>
    </subcellularLocation>
</comment>
<evidence type="ECO:0000256" key="9">
    <source>
        <dbReference type="ARBA" id="ARBA00023136"/>
    </source>
</evidence>
<dbReference type="Pfam" id="PF00593">
    <property type="entry name" value="TonB_dep_Rec_b-barrel"/>
    <property type="match status" value="1"/>
</dbReference>
<evidence type="ECO:0000256" key="8">
    <source>
        <dbReference type="ARBA" id="ARBA00023077"/>
    </source>
</evidence>
<keyword evidence="2 11" id="KW-0813">Transport</keyword>
<proteinExistence type="inferred from homology"/>
<dbReference type="Proteomes" id="UP000295361">
    <property type="component" value="Unassembled WGS sequence"/>
</dbReference>
<dbReference type="PANTHER" id="PTHR32552:SF81">
    <property type="entry name" value="TONB-DEPENDENT OUTER MEMBRANE RECEPTOR"/>
    <property type="match status" value="1"/>
</dbReference>
<comment type="similarity">
    <text evidence="11 12">Belongs to the TonB-dependent receptor family.</text>
</comment>
<feature type="domain" description="TonB-dependent receptor-like beta-barrel" evidence="14">
    <location>
        <begin position="327"/>
        <end position="728"/>
    </location>
</feature>
<dbReference type="Gene3D" id="2.40.170.20">
    <property type="entry name" value="TonB-dependent receptor, beta-barrel domain"/>
    <property type="match status" value="1"/>
</dbReference>
<dbReference type="OrthoDB" id="8538693at2"/>
<reference evidence="16 17" key="1">
    <citation type="submission" date="2019-03" db="EMBL/GenBank/DDBJ databases">
        <title>Genomic Encyclopedia of Type Strains, Phase IV (KMG-IV): sequencing the most valuable type-strain genomes for metagenomic binning, comparative biology and taxonomic classification.</title>
        <authorList>
            <person name="Goeker M."/>
        </authorList>
    </citation>
    <scope>NUCLEOTIDE SEQUENCE [LARGE SCALE GENOMIC DNA]</scope>
    <source>
        <strain evidence="16 17">DSM 16998</strain>
    </source>
</reference>
<keyword evidence="5 11" id="KW-0812">Transmembrane</keyword>
<dbReference type="InterPro" id="IPR039426">
    <property type="entry name" value="TonB-dep_rcpt-like"/>
</dbReference>
<comment type="caution">
    <text evidence="16">The sequence shown here is derived from an EMBL/GenBank/DDBJ whole genome shotgun (WGS) entry which is preliminary data.</text>
</comment>
<keyword evidence="7" id="KW-0406">Ion transport</keyword>
<accession>A0A4R6QG20</accession>
<evidence type="ECO:0000256" key="2">
    <source>
        <dbReference type="ARBA" id="ARBA00022448"/>
    </source>
</evidence>
<dbReference type="PANTHER" id="PTHR32552">
    <property type="entry name" value="FERRICHROME IRON RECEPTOR-RELATED"/>
    <property type="match status" value="1"/>
</dbReference>
<evidence type="ECO:0000313" key="16">
    <source>
        <dbReference type="EMBL" id="TDP60469.1"/>
    </source>
</evidence>
<dbReference type="RefSeq" id="WP_133703960.1">
    <property type="nucleotide sequence ID" value="NZ_SNXS01000016.1"/>
</dbReference>
<dbReference type="EMBL" id="SNXS01000016">
    <property type="protein sequence ID" value="TDP60469.1"/>
    <property type="molecule type" value="Genomic_DNA"/>
</dbReference>
<dbReference type="Pfam" id="PF07715">
    <property type="entry name" value="Plug"/>
    <property type="match status" value="1"/>
</dbReference>
<dbReference type="InterPro" id="IPR012910">
    <property type="entry name" value="Plug_dom"/>
</dbReference>
<keyword evidence="8 12" id="KW-0798">TonB box</keyword>
<feature type="compositionally biased region" description="Basic residues" evidence="13">
    <location>
        <begin position="1"/>
        <end position="11"/>
    </location>
</feature>
<evidence type="ECO:0000259" key="15">
    <source>
        <dbReference type="Pfam" id="PF07715"/>
    </source>
</evidence>
<dbReference type="GO" id="GO:0009279">
    <property type="term" value="C:cell outer membrane"/>
    <property type="evidence" value="ECO:0007669"/>
    <property type="project" value="UniProtKB-SubCell"/>
</dbReference>
<evidence type="ECO:0000259" key="14">
    <source>
        <dbReference type="Pfam" id="PF00593"/>
    </source>
</evidence>
<keyword evidence="16" id="KW-0675">Receptor</keyword>
<keyword evidence="9 11" id="KW-0472">Membrane</keyword>
<dbReference type="InterPro" id="IPR036942">
    <property type="entry name" value="Beta-barrel_TonB_sf"/>
</dbReference>
<dbReference type="GO" id="GO:0006826">
    <property type="term" value="P:iron ion transport"/>
    <property type="evidence" value="ECO:0007669"/>
    <property type="project" value="UniProtKB-KW"/>
</dbReference>
<dbReference type="InterPro" id="IPR000531">
    <property type="entry name" value="Beta-barrel_TonB"/>
</dbReference>
<evidence type="ECO:0000256" key="4">
    <source>
        <dbReference type="ARBA" id="ARBA00022496"/>
    </source>
</evidence>
<organism evidence="16 17">
    <name type="scientific">Roseateles toxinivorans</name>
    <dbReference type="NCBI Taxonomy" id="270368"/>
    <lineage>
        <taxon>Bacteria</taxon>
        <taxon>Pseudomonadati</taxon>
        <taxon>Pseudomonadota</taxon>
        <taxon>Betaproteobacteria</taxon>
        <taxon>Burkholderiales</taxon>
        <taxon>Sphaerotilaceae</taxon>
        <taxon>Roseateles</taxon>
    </lineage>
</organism>
<evidence type="ECO:0000256" key="10">
    <source>
        <dbReference type="ARBA" id="ARBA00023237"/>
    </source>
</evidence>
<evidence type="ECO:0000313" key="17">
    <source>
        <dbReference type="Proteomes" id="UP000295361"/>
    </source>
</evidence>
<gene>
    <name evidence="16" type="ORF">DES47_11669</name>
</gene>
<evidence type="ECO:0000256" key="12">
    <source>
        <dbReference type="RuleBase" id="RU003357"/>
    </source>
</evidence>
<evidence type="ECO:0000256" key="13">
    <source>
        <dbReference type="SAM" id="MobiDB-lite"/>
    </source>
</evidence>
<evidence type="ECO:0000256" key="6">
    <source>
        <dbReference type="ARBA" id="ARBA00023004"/>
    </source>
</evidence>
<name>A0A4R6QG20_9BURK</name>
<evidence type="ECO:0000256" key="5">
    <source>
        <dbReference type="ARBA" id="ARBA00022692"/>
    </source>
</evidence>
<evidence type="ECO:0000256" key="3">
    <source>
        <dbReference type="ARBA" id="ARBA00022452"/>
    </source>
</evidence>
<feature type="region of interest" description="Disordered" evidence="13">
    <location>
        <begin position="1"/>
        <end position="22"/>
    </location>
</feature>
<dbReference type="SUPFAM" id="SSF56935">
    <property type="entry name" value="Porins"/>
    <property type="match status" value="1"/>
</dbReference>
<keyword evidence="17" id="KW-1185">Reference proteome</keyword>
<feature type="domain" description="TonB-dependent receptor plug" evidence="15">
    <location>
        <begin position="80"/>
        <end position="190"/>
    </location>
</feature>
<dbReference type="PROSITE" id="PS52016">
    <property type="entry name" value="TONB_DEPENDENT_REC_3"/>
    <property type="match status" value="1"/>
</dbReference>
<evidence type="ECO:0000256" key="1">
    <source>
        <dbReference type="ARBA" id="ARBA00004571"/>
    </source>
</evidence>
<sequence>MLSTRLTRRALSRSSMPRTPRDAAKLTCIAKAVAGALALGAWSVAMSQEVPPVEETATNRKEATQLGTVVVTATKRKEAIQQVPMSVKAITGDQLEERGVSSLEEALPGEPGLVINKGATAVSRNIAIRGVTDTGFSLTQSTVAIYIDELPTSVVQASGNVDLALYDIDKIILIRGPRSTLYGSAALGGTIKIETRNPSLKAMEGSARLGLSKTQGAGDWNQELVASVSTPLVKDQMAVGITAYRNKQAGYVDHPTLGKDINEVTTEGVRVALFGQITSHWSVSGRIYSQDIKAGNGSLFLPGTDFQAKPTAILEPWSDKLSAGSVALKYSGSAFEFVSATSYFDKTATYDSDNTGFFGPFGPGFGLPANQIYRSIGEFNSKVFAQEFRFLSPDVKTGLTWSAGLFYSTEKTINNSETPVPVIGNFFGSASSTDRKQTAVFGELGYKFANGITVNSGLRYTKYTSDDSNTLIQFGAPSPALARLSEKPVTPHFSVSYAAGRDTYYAQASKGFRLGKTNFPLFIPPGLSFTQPAFAGSDSLWTYEAGAKTSWLANRVNLNVAVYTTRWKNPQLTVFAPTGFTYADSLGRRNPGAGIDVNGFEIDLVARPTSALQVSAGVGYVDSKINKDVIGLDTVTDPATFAVQERVTPKGTRVVGIPKLTANATARYSFSVGELPAFVGGSVQHVGSYNSDFRTSPGSNRVLGGYTALDLRAGVDINDLSLTLFINNATDTRPYVFQNTLPPETVGSIRPRTTGIVATYRF</sequence>
<dbReference type="AlphaFoldDB" id="A0A4R6QG20"/>
<keyword evidence="3 11" id="KW-1134">Transmembrane beta strand</keyword>